<dbReference type="AlphaFoldDB" id="A0A5S3VBA1"/>
<accession>A0A5S3VBA1</accession>
<feature type="transmembrane region" description="Helical" evidence="6">
    <location>
        <begin position="784"/>
        <end position="806"/>
    </location>
</feature>
<evidence type="ECO:0000256" key="3">
    <source>
        <dbReference type="ARBA" id="ARBA00022692"/>
    </source>
</evidence>
<protein>
    <submittedName>
        <fullName evidence="8">ABC transporter permease</fullName>
    </submittedName>
</protein>
<dbReference type="RefSeq" id="WP_138591039.1">
    <property type="nucleotide sequence ID" value="NZ_PNBX01000024.1"/>
</dbReference>
<organism evidence="8 9">
    <name type="scientific">Pseudoalteromonas aurantia</name>
    <dbReference type="NCBI Taxonomy" id="43654"/>
    <lineage>
        <taxon>Bacteria</taxon>
        <taxon>Pseudomonadati</taxon>
        <taxon>Pseudomonadota</taxon>
        <taxon>Gammaproteobacteria</taxon>
        <taxon>Alteromonadales</taxon>
        <taxon>Pseudoalteromonadaceae</taxon>
        <taxon>Pseudoalteromonas</taxon>
    </lineage>
</organism>
<gene>
    <name evidence="8" type="ORF">CWC19_06395</name>
</gene>
<keyword evidence="3 6" id="KW-0812">Transmembrane</keyword>
<dbReference type="OrthoDB" id="343744at2"/>
<feature type="transmembrane region" description="Helical" evidence="6">
    <location>
        <begin position="445"/>
        <end position="469"/>
    </location>
</feature>
<dbReference type="PANTHER" id="PTHR30287:SF2">
    <property type="entry name" value="BLL1001 PROTEIN"/>
    <property type="match status" value="1"/>
</dbReference>
<feature type="transmembrane region" description="Helical" evidence="6">
    <location>
        <begin position="297"/>
        <end position="321"/>
    </location>
</feature>
<dbReference type="InterPro" id="IPR003838">
    <property type="entry name" value="ABC3_permease_C"/>
</dbReference>
<dbReference type="InterPro" id="IPR038766">
    <property type="entry name" value="Membrane_comp_ABC_pdt"/>
</dbReference>
<evidence type="ECO:0000313" key="9">
    <source>
        <dbReference type="Proteomes" id="UP000307217"/>
    </source>
</evidence>
<feature type="transmembrane region" description="Helical" evidence="6">
    <location>
        <begin position="248"/>
        <end position="269"/>
    </location>
</feature>
<feature type="transmembrane region" description="Helical" evidence="6">
    <location>
        <begin position="21"/>
        <end position="42"/>
    </location>
</feature>
<feature type="transmembrane region" description="Helical" evidence="6">
    <location>
        <begin position="694"/>
        <end position="715"/>
    </location>
</feature>
<evidence type="ECO:0000256" key="1">
    <source>
        <dbReference type="ARBA" id="ARBA00004651"/>
    </source>
</evidence>
<keyword evidence="2" id="KW-1003">Cell membrane</keyword>
<feature type="transmembrane region" description="Helical" evidence="6">
    <location>
        <begin position="400"/>
        <end position="419"/>
    </location>
</feature>
<evidence type="ECO:0000256" key="6">
    <source>
        <dbReference type="SAM" id="Phobius"/>
    </source>
</evidence>
<feature type="domain" description="ABC3 transporter permease C-terminal" evidence="7">
    <location>
        <begin position="697"/>
        <end position="809"/>
    </location>
</feature>
<evidence type="ECO:0000256" key="5">
    <source>
        <dbReference type="ARBA" id="ARBA00023136"/>
    </source>
</evidence>
<comment type="caution">
    <text evidence="8">The sequence shown here is derived from an EMBL/GenBank/DDBJ whole genome shotgun (WGS) entry which is preliminary data.</text>
</comment>
<reference evidence="8 9" key="1">
    <citation type="submission" date="2018-01" db="EMBL/GenBank/DDBJ databases">
        <authorList>
            <person name="Paulsen S."/>
            <person name="Gram L.K."/>
        </authorList>
    </citation>
    <scope>NUCLEOTIDE SEQUENCE [LARGE SCALE GENOMIC DNA]</scope>
    <source>
        <strain evidence="8 9">S3790</strain>
    </source>
</reference>
<dbReference type="Proteomes" id="UP000307217">
    <property type="component" value="Unassembled WGS sequence"/>
</dbReference>
<feature type="domain" description="ABC3 transporter permease C-terminal" evidence="7">
    <location>
        <begin position="249"/>
        <end position="369"/>
    </location>
</feature>
<evidence type="ECO:0000259" key="7">
    <source>
        <dbReference type="Pfam" id="PF02687"/>
    </source>
</evidence>
<dbReference type="PANTHER" id="PTHR30287">
    <property type="entry name" value="MEMBRANE COMPONENT OF PREDICTED ABC SUPERFAMILY METABOLITE UPTAKE TRANSPORTER"/>
    <property type="match status" value="1"/>
</dbReference>
<keyword evidence="5 6" id="KW-0472">Membrane</keyword>
<name>A0A5S3VBA1_9GAMM</name>
<evidence type="ECO:0000256" key="2">
    <source>
        <dbReference type="ARBA" id="ARBA00022475"/>
    </source>
</evidence>
<dbReference type="EMBL" id="PNBX01000024">
    <property type="protein sequence ID" value="TMO69061.1"/>
    <property type="molecule type" value="Genomic_DNA"/>
</dbReference>
<dbReference type="Pfam" id="PF02687">
    <property type="entry name" value="FtsX"/>
    <property type="match status" value="2"/>
</dbReference>
<comment type="subcellular location">
    <subcellularLocation>
        <location evidence="1">Cell membrane</location>
        <topology evidence="1">Multi-pass membrane protein</topology>
    </subcellularLocation>
</comment>
<evidence type="ECO:0000313" key="8">
    <source>
        <dbReference type="EMBL" id="TMO69061.1"/>
    </source>
</evidence>
<feature type="transmembrane region" description="Helical" evidence="6">
    <location>
        <begin position="736"/>
        <end position="764"/>
    </location>
</feature>
<dbReference type="GO" id="GO:0005886">
    <property type="term" value="C:plasma membrane"/>
    <property type="evidence" value="ECO:0007669"/>
    <property type="project" value="UniProtKB-SubCell"/>
</dbReference>
<feature type="transmembrane region" description="Helical" evidence="6">
    <location>
        <begin position="341"/>
        <end position="362"/>
    </location>
</feature>
<proteinExistence type="predicted"/>
<sequence length="821" mass="90948">MTEFKLVLQTYWWFYRRHIGLLLLFFVGFSLGSALLTAIQGLNLEASKRYQSTTAMLNNPVTHFIRPALGEHALPFSLWTQLRQQGVTAAQPVVEGWVKTQTGASLNIRGVNLFQWLGAANNDRSQSVERGHTNAATLTFVSAIYLDPSVMKRLNLSAEHPTLSFSDSIQNIPVVAMKGLGGSALMDIYLADQLLNKNGQISYFEVTDQSTEQQTIITTLLKNGERLESVQEQAFDGLSRAFFLNLKALALLGYVVGAFLSFNAIKLAYTSRQTLQNQLFVLGCSEHMLTKTLLTELTVLSFVAAIFGALLGTSLANFLVLDVSYTLQSLYQLDRILIVQFDWSLVLLGFVLNLLVLLCFVFIQTRNSLFNSPLLKIGSVLLVMLASGYLYLFAVTEVEALLLCMGVLLLFFGITPWFIRRIFLIKWPTKNAVLLWLKADSSTQLSALTSSVLAMLMAMGAAVGMQIMVGSFSEALDKHLTQRLSADLYVRPAGDFEQLKKELVNHQSVAQVGVYWHAPVEVRTVMQKERGTTPRENKKAAAKLISFGEASQYHQHLNLLGDQSVAPHHFVVNDTERGCLINEPGLRKYALSTGDRVLIEQGDANIRCVITGVFYDYGEQALTLVTTTHEIAKSGIQFERYGLSLWLNEGANTSTLRDELMTHYGLDSAQVIANKQFKAFAKTLFKSTFYITNALNSFIILIALFGMWVSFLTLGRQQLEPITVLQRLGVSNKSLLLAKLLQTGVIIGATLAFAIPLGLSLGWVLLKYVMPIAFGWSMALTVNWVEIGVFSVAIFVFALISCAVPLSKVLLRGTPNEHVAL</sequence>
<evidence type="ECO:0000256" key="4">
    <source>
        <dbReference type="ARBA" id="ARBA00022989"/>
    </source>
</evidence>
<feature type="transmembrane region" description="Helical" evidence="6">
    <location>
        <begin position="374"/>
        <end position="394"/>
    </location>
</feature>
<keyword evidence="4 6" id="KW-1133">Transmembrane helix</keyword>
<reference evidence="9" key="2">
    <citation type="submission" date="2019-06" db="EMBL/GenBank/DDBJ databases">
        <title>Co-occurence of chitin degradation, pigmentation and bioactivity in marine Pseudoalteromonas.</title>
        <authorList>
            <person name="Sonnenschein E.C."/>
            <person name="Bech P.K."/>
        </authorList>
    </citation>
    <scope>NUCLEOTIDE SEQUENCE [LARGE SCALE GENOMIC DNA]</scope>
    <source>
        <strain evidence="9">S3790</strain>
    </source>
</reference>